<dbReference type="Pfam" id="PF03466">
    <property type="entry name" value="LysR_substrate"/>
    <property type="match status" value="1"/>
</dbReference>
<evidence type="ECO:0000259" key="5">
    <source>
        <dbReference type="PROSITE" id="PS50931"/>
    </source>
</evidence>
<dbReference type="SUPFAM" id="SSF53850">
    <property type="entry name" value="Periplasmic binding protein-like II"/>
    <property type="match status" value="1"/>
</dbReference>
<evidence type="ECO:0000256" key="2">
    <source>
        <dbReference type="ARBA" id="ARBA00023015"/>
    </source>
</evidence>
<comment type="caution">
    <text evidence="6">The sequence shown here is derived from an EMBL/GenBank/DDBJ whole genome shotgun (WGS) entry which is preliminary data.</text>
</comment>
<dbReference type="PANTHER" id="PTHR30537">
    <property type="entry name" value="HTH-TYPE TRANSCRIPTIONAL REGULATOR"/>
    <property type="match status" value="1"/>
</dbReference>
<dbReference type="InterPro" id="IPR000847">
    <property type="entry name" value="LysR_HTH_N"/>
</dbReference>
<name>A0ABS2CAE1_9NEIS</name>
<keyword evidence="3" id="KW-0238">DNA-binding</keyword>
<dbReference type="PROSITE" id="PS50931">
    <property type="entry name" value="HTH_LYSR"/>
    <property type="match status" value="1"/>
</dbReference>
<dbReference type="InterPro" id="IPR058163">
    <property type="entry name" value="LysR-type_TF_proteobact-type"/>
</dbReference>
<dbReference type="PANTHER" id="PTHR30537:SF5">
    <property type="entry name" value="HTH-TYPE TRANSCRIPTIONAL ACTIVATOR TTDR-RELATED"/>
    <property type="match status" value="1"/>
</dbReference>
<gene>
    <name evidence="6" type="ORF">GM173_05940</name>
</gene>
<dbReference type="Gene3D" id="3.40.190.290">
    <property type="match status" value="1"/>
</dbReference>
<keyword evidence="4" id="KW-0804">Transcription</keyword>
<dbReference type="EMBL" id="WOFE01000002">
    <property type="protein sequence ID" value="MBM5571121.1"/>
    <property type="molecule type" value="Genomic_DNA"/>
</dbReference>
<evidence type="ECO:0000256" key="4">
    <source>
        <dbReference type="ARBA" id="ARBA00023163"/>
    </source>
</evidence>
<keyword evidence="7" id="KW-1185">Reference proteome</keyword>
<dbReference type="SUPFAM" id="SSF46785">
    <property type="entry name" value="Winged helix' DNA-binding domain"/>
    <property type="match status" value="1"/>
</dbReference>
<organism evidence="6 7">
    <name type="scientific">Deefgea chitinilytica</name>
    <dbReference type="NCBI Taxonomy" id="570276"/>
    <lineage>
        <taxon>Bacteria</taxon>
        <taxon>Pseudomonadati</taxon>
        <taxon>Pseudomonadota</taxon>
        <taxon>Betaproteobacteria</taxon>
        <taxon>Neisseriales</taxon>
        <taxon>Chitinibacteraceae</taxon>
        <taxon>Deefgea</taxon>
    </lineage>
</organism>
<keyword evidence="2" id="KW-0805">Transcription regulation</keyword>
<evidence type="ECO:0000256" key="3">
    <source>
        <dbReference type="ARBA" id="ARBA00023125"/>
    </source>
</evidence>
<feature type="domain" description="HTH lysR-type" evidence="5">
    <location>
        <begin position="1"/>
        <end position="59"/>
    </location>
</feature>
<evidence type="ECO:0000313" key="7">
    <source>
        <dbReference type="Proteomes" id="UP001195660"/>
    </source>
</evidence>
<comment type="similarity">
    <text evidence="1">Belongs to the LysR transcriptional regulatory family.</text>
</comment>
<dbReference type="Proteomes" id="UP001195660">
    <property type="component" value="Unassembled WGS sequence"/>
</dbReference>
<dbReference type="InterPro" id="IPR005119">
    <property type="entry name" value="LysR_subst-bd"/>
</dbReference>
<dbReference type="RefSeq" id="WP_203570451.1">
    <property type="nucleotide sequence ID" value="NZ_WOFE01000002.1"/>
</dbReference>
<accession>A0ABS2CAE1</accession>
<dbReference type="CDD" id="cd08471">
    <property type="entry name" value="PBP2_CrgA_like_2"/>
    <property type="match status" value="1"/>
</dbReference>
<dbReference type="Pfam" id="PF00126">
    <property type="entry name" value="HTH_1"/>
    <property type="match status" value="1"/>
</dbReference>
<evidence type="ECO:0000313" key="6">
    <source>
        <dbReference type="EMBL" id="MBM5571121.1"/>
    </source>
</evidence>
<protein>
    <submittedName>
        <fullName evidence="6">LysR family transcriptional regulator</fullName>
    </submittedName>
</protein>
<evidence type="ECO:0000256" key="1">
    <source>
        <dbReference type="ARBA" id="ARBA00009437"/>
    </source>
</evidence>
<proteinExistence type="inferred from homology"/>
<dbReference type="InterPro" id="IPR036390">
    <property type="entry name" value="WH_DNA-bd_sf"/>
</dbReference>
<sequence length="299" mass="32486">MDRFHQMSVYVAVAETESFAAGARKLGMSPPAVTRAVAALEEELGVKLLNRTTRYVRATDAGLRYLDDARRILAEVQEADEVAAGVNAEPRGHLVVTAPVLFGHLFVMPSVVGFLQRYPDVDVSALFLDRVVNMLEEGVDVGIRIGALPDSSMRAIRVGQVRRVLCASPAYLAKYGIPQTPSDLLQHQIVAASSISPNIEWKFGDDETAKAIRIKPRMTVTSNDGAIAAVRHGGGITRLLSYQVAGLLQTGELKTVLGEFEPKPLPIHIVHREGRHGSAKIRAFVDFMAQALKENSALN</sequence>
<dbReference type="Gene3D" id="1.10.10.10">
    <property type="entry name" value="Winged helix-like DNA-binding domain superfamily/Winged helix DNA-binding domain"/>
    <property type="match status" value="1"/>
</dbReference>
<dbReference type="InterPro" id="IPR036388">
    <property type="entry name" value="WH-like_DNA-bd_sf"/>
</dbReference>
<dbReference type="PRINTS" id="PR00039">
    <property type="entry name" value="HTHLYSR"/>
</dbReference>
<reference evidence="6 7" key="1">
    <citation type="submission" date="2019-11" db="EMBL/GenBank/DDBJ databases">
        <title>Novel Deefgea species.</title>
        <authorList>
            <person name="Han J.-H."/>
        </authorList>
    </citation>
    <scope>NUCLEOTIDE SEQUENCE [LARGE SCALE GENOMIC DNA]</scope>
    <source>
        <strain evidence="6 7">LMG 24817</strain>
    </source>
</reference>